<dbReference type="AlphaFoldDB" id="A0A0B1SNZ3"/>
<proteinExistence type="predicted"/>
<evidence type="ECO:0008006" key="4">
    <source>
        <dbReference type="Google" id="ProtNLM"/>
    </source>
</evidence>
<organism evidence="2 3">
    <name type="scientific">Oesophagostomum dentatum</name>
    <name type="common">Nodular worm</name>
    <dbReference type="NCBI Taxonomy" id="61180"/>
    <lineage>
        <taxon>Eukaryota</taxon>
        <taxon>Metazoa</taxon>
        <taxon>Ecdysozoa</taxon>
        <taxon>Nematoda</taxon>
        <taxon>Chromadorea</taxon>
        <taxon>Rhabditida</taxon>
        <taxon>Rhabditina</taxon>
        <taxon>Rhabditomorpha</taxon>
        <taxon>Strongyloidea</taxon>
        <taxon>Strongylidae</taxon>
        <taxon>Oesophagostomum</taxon>
    </lineage>
</organism>
<evidence type="ECO:0000256" key="1">
    <source>
        <dbReference type="SAM" id="SignalP"/>
    </source>
</evidence>
<gene>
    <name evidence="2" type="ORF">OESDEN_13175</name>
</gene>
<dbReference type="OrthoDB" id="5847886at2759"/>
<name>A0A0B1SNZ3_OESDE</name>
<sequence length="82" mass="9013">MCRSLILLCLLALIAILNAIPVAVVERYVPVAVDPNGVPLHRYKRQFGFGMPFFGSAYGNSYGFSQSSSFNAYNNGFNFGWG</sequence>
<keyword evidence="3" id="KW-1185">Reference proteome</keyword>
<evidence type="ECO:0000313" key="3">
    <source>
        <dbReference type="Proteomes" id="UP000053660"/>
    </source>
</evidence>
<protein>
    <recommendedName>
        <fullName evidence="4">Sulfur globule protein CV3 domain protein</fullName>
    </recommendedName>
</protein>
<accession>A0A0B1SNZ3</accession>
<dbReference type="Proteomes" id="UP000053660">
    <property type="component" value="Unassembled WGS sequence"/>
</dbReference>
<dbReference type="EMBL" id="KN558662">
    <property type="protein sequence ID" value="KHJ87058.1"/>
    <property type="molecule type" value="Genomic_DNA"/>
</dbReference>
<feature type="chain" id="PRO_5002081669" description="Sulfur globule protein CV3 domain protein" evidence="1">
    <location>
        <begin position="20"/>
        <end position="82"/>
    </location>
</feature>
<feature type="signal peptide" evidence="1">
    <location>
        <begin position="1"/>
        <end position="19"/>
    </location>
</feature>
<keyword evidence="1" id="KW-0732">Signal</keyword>
<evidence type="ECO:0000313" key="2">
    <source>
        <dbReference type="EMBL" id="KHJ87058.1"/>
    </source>
</evidence>
<reference evidence="2 3" key="1">
    <citation type="submission" date="2014-03" db="EMBL/GenBank/DDBJ databases">
        <title>Draft genome of the hookworm Oesophagostomum dentatum.</title>
        <authorList>
            <person name="Mitreva M."/>
        </authorList>
    </citation>
    <scope>NUCLEOTIDE SEQUENCE [LARGE SCALE GENOMIC DNA]</scope>
    <source>
        <strain evidence="2 3">OD-Hann</strain>
    </source>
</reference>